<dbReference type="RefSeq" id="WP_092426465.1">
    <property type="nucleotide sequence ID" value="NZ_FPCK01000004.1"/>
</dbReference>
<keyword evidence="6 7" id="KW-0472">Membrane</keyword>
<dbReference type="GO" id="GO:0016757">
    <property type="term" value="F:glycosyltransferase activity"/>
    <property type="evidence" value="ECO:0007669"/>
    <property type="project" value="UniProtKB-KW"/>
</dbReference>
<dbReference type="AlphaFoldDB" id="A0A1I7NUI3"/>
<organism evidence="9 10">
    <name type="scientific">Devosia crocina</name>
    <dbReference type="NCBI Taxonomy" id="429728"/>
    <lineage>
        <taxon>Bacteria</taxon>
        <taxon>Pseudomonadati</taxon>
        <taxon>Pseudomonadota</taxon>
        <taxon>Alphaproteobacteria</taxon>
        <taxon>Hyphomicrobiales</taxon>
        <taxon>Devosiaceae</taxon>
        <taxon>Devosia</taxon>
    </lineage>
</organism>
<feature type="transmembrane region" description="Helical" evidence="7">
    <location>
        <begin position="192"/>
        <end position="212"/>
    </location>
</feature>
<dbReference type="STRING" id="429728.SAMN05216456_3290"/>
<dbReference type="SUPFAM" id="SSF53448">
    <property type="entry name" value="Nucleotide-diphospho-sugar transferases"/>
    <property type="match status" value="1"/>
</dbReference>
<keyword evidence="2" id="KW-0328">Glycosyltransferase</keyword>
<sequence>MHRALPLMRAIMEEAGCDGGAEQLLEEALLGEIDPLVHAANRLGVGMDTVLARAAAHLDLVFFESIPPSNDLEVPRRLEHLGTIQMLRVRTIDRDVAYMAPDFFGLLRLGAMRGHDSDIRRRICIVSMATMRAHLAQVASPALIEGARHAISRNWAFAAAHLDLTLLVRIGFIVGLAMAVALLLVMPYVAPVWLVPIWAGLMLLPTGLRLASVLSPPPRPCRAVARDDETGLPLYSILVPLRDEAGMVDQLCYGLRRLDYPWHRLEIIFVVEQRSAETVAALRRHREFPAFSVIEVPHAMPLTKPKALDFALPFCRGEFVVVYDAEDRPEPDQLRRVLGQFRRAPHLHCIQSRLVISNGDRGVFPSLFAGEYAGLFSVFLPALARWGVVMPLGGTSNHFRLASLRTIGGWDAYNVTEDADLGVRLARRGIACGTSSTVTYEDAPELFRVWLGQRRRWMKGWMQTFLVHNRHPGTLLRDLGWWRFAAFQVIVLSMVLSPLLHTCFLLAALVFLAMGGVPLPVLDLWSATCVFVLLAGHGVAILSNTVGLMRSGQAGLALWQVLLPFYWLAIAWATLLALYDLATRPHHWIKTSHVPSFKKTKAYPIVRRLLPRWRQS</sequence>
<evidence type="ECO:0000256" key="3">
    <source>
        <dbReference type="ARBA" id="ARBA00022679"/>
    </source>
</evidence>
<feature type="domain" description="Glycosyltransferase 2-like" evidence="8">
    <location>
        <begin position="320"/>
        <end position="514"/>
    </location>
</feature>
<evidence type="ECO:0000256" key="6">
    <source>
        <dbReference type="ARBA" id="ARBA00023136"/>
    </source>
</evidence>
<dbReference type="PANTHER" id="PTHR43867:SF2">
    <property type="entry name" value="CELLULOSE SYNTHASE CATALYTIC SUBUNIT A [UDP-FORMING]"/>
    <property type="match status" value="1"/>
</dbReference>
<evidence type="ECO:0000313" key="10">
    <source>
        <dbReference type="Proteomes" id="UP000199074"/>
    </source>
</evidence>
<comment type="subcellular location">
    <subcellularLocation>
        <location evidence="1">Membrane</location>
        <topology evidence="1">Multi-pass membrane protein</topology>
    </subcellularLocation>
</comment>
<evidence type="ECO:0000259" key="8">
    <source>
        <dbReference type="Pfam" id="PF13632"/>
    </source>
</evidence>
<dbReference type="Gene3D" id="3.90.550.10">
    <property type="entry name" value="Spore Coat Polysaccharide Biosynthesis Protein SpsA, Chain A"/>
    <property type="match status" value="1"/>
</dbReference>
<accession>A0A1I7NUI3</accession>
<dbReference type="EMBL" id="FPCK01000004">
    <property type="protein sequence ID" value="SFV38283.1"/>
    <property type="molecule type" value="Genomic_DNA"/>
</dbReference>
<dbReference type="Pfam" id="PF13632">
    <property type="entry name" value="Glyco_trans_2_3"/>
    <property type="match status" value="1"/>
</dbReference>
<dbReference type="InterPro" id="IPR050321">
    <property type="entry name" value="Glycosyltr_2/OpgH_subfam"/>
</dbReference>
<proteinExistence type="predicted"/>
<dbReference type="Proteomes" id="UP000199074">
    <property type="component" value="Unassembled WGS sequence"/>
</dbReference>
<evidence type="ECO:0000256" key="1">
    <source>
        <dbReference type="ARBA" id="ARBA00004141"/>
    </source>
</evidence>
<name>A0A1I7NUI3_9HYPH</name>
<protein>
    <submittedName>
        <fullName evidence="9">Glycosyltransferase, catalytic subunit of cellulose synthase and poly-beta-1,6-N-acetylglucosamine synthase</fullName>
    </submittedName>
</protein>
<keyword evidence="10" id="KW-1185">Reference proteome</keyword>
<gene>
    <name evidence="9" type="ORF">SAMN05216456_3290</name>
</gene>
<dbReference type="InterPro" id="IPR001173">
    <property type="entry name" value="Glyco_trans_2-like"/>
</dbReference>
<feature type="transmembrane region" description="Helical" evidence="7">
    <location>
        <begin position="524"/>
        <end position="544"/>
    </location>
</feature>
<evidence type="ECO:0000256" key="7">
    <source>
        <dbReference type="SAM" id="Phobius"/>
    </source>
</evidence>
<dbReference type="OrthoDB" id="7431422at2"/>
<feature type="transmembrane region" description="Helical" evidence="7">
    <location>
        <begin position="556"/>
        <end position="579"/>
    </location>
</feature>
<feature type="transmembrane region" description="Helical" evidence="7">
    <location>
        <begin position="166"/>
        <end position="186"/>
    </location>
</feature>
<feature type="transmembrane region" description="Helical" evidence="7">
    <location>
        <begin position="484"/>
        <end position="512"/>
    </location>
</feature>
<reference evidence="9 10" key="1">
    <citation type="submission" date="2016-10" db="EMBL/GenBank/DDBJ databases">
        <authorList>
            <person name="de Groot N.N."/>
        </authorList>
    </citation>
    <scope>NUCLEOTIDE SEQUENCE [LARGE SCALE GENOMIC DNA]</scope>
    <source>
        <strain evidence="9 10">IPL20</strain>
    </source>
</reference>
<keyword evidence="4 7" id="KW-0812">Transmembrane</keyword>
<dbReference type="GO" id="GO:0016020">
    <property type="term" value="C:membrane"/>
    <property type="evidence" value="ECO:0007669"/>
    <property type="project" value="UniProtKB-SubCell"/>
</dbReference>
<evidence type="ECO:0000256" key="4">
    <source>
        <dbReference type="ARBA" id="ARBA00022692"/>
    </source>
</evidence>
<evidence type="ECO:0000256" key="2">
    <source>
        <dbReference type="ARBA" id="ARBA00022676"/>
    </source>
</evidence>
<keyword evidence="5 7" id="KW-1133">Transmembrane helix</keyword>
<evidence type="ECO:0000256" key="5">
    <source>
        <dbReference type="ARBA" id="ARBA00022989"/>
    </source>
</evidence>
<dbReference type="PANTHER" id="PTHR43867">
    <property type="entry name" value="CELLULOSE SYNTHASE CATALYTIC SUBUNIT A [UDP-FORMING]"/>
    <property type="match status" value="1"/>
</dbReference>
<dbReference type="InterPro" id="IPR029044">
    <property type="entry name" value="Nucleotide-diphossugar_trans"/>
</dbReference>
<keyword evidence="3 9" id="KW-0808">Transferase</keyword>
<evidence type="ECO:0000313" key="9">
    <source>
        <dbReference type="EMBL" id="SFV38283.1"/>
    </source>
</evidence>